<name>A0ABQ0RQH2_GLUNI</name>
<organism evidence="2 3">
    <name type="scientific">Glutamicibacter nicotianae</name>
    <name type="common">Arthrobacter nicotianae</name>
    <dbReference type="NCBI Taxonomy" id="37929"/>
    <lineage>
        <taxon>Bacteria</taxon>
        <taxon>Bacillati</taxon>
        <taxon>Actinomycetota</taxon>
        <taxon>Actinomycetes</taxon>
        <taxon>Micrococcales</taxon>
        <taxon>Micrococcaceae</taxon>
        <taxon>Glutamicibacter</taxon>
    </lineage>
</organism>
<keyword evidence="3" id="KW-1185">Reference proteome</keyword>
<sequence>MDQAITANNDDDPRSSEPAADLFHTGNRGINQLVLQSQNPQLLSKLLGTAPPPSSS</sequence>
<evidence type="ECO:0000313" key="3">
    <source>
        <dbReference type="Proteomes" id="UP000316242"/>
    </source>
</evidence>
<protein>
    <submittedName>
        <fullName evidence="2">Uncharacterized protein</fullName>
    </submittedName>
</protein>
<dbReference type="EMBL" id="BJNE01000029">
    <property type="protein sequence ID" value="GEC14067.1"/>
    <property type="molecule type" value="Genomic_DNA"/>
</dbReference>
<accession>A0ABQ0RQH2</accession>
<comment type="caution">
    <text evidence="2">The sequence shown here is derived from an EMBL/GenBank/DDBJ whole genome shotgun (WGS) entry which is preliminary data.</text>
</comment>
<gene>
    <name evidence="2" type="ORF">ANI01nite_32700</name>
</gene>
<dbReference type="Proteomes" id="UP000316242">
    <property type="component" value="Unassembled WGS sequence"/>
</dbReference>
<proteinExistence type="predicted"/>
<evidence type="ECO:0000256" key="1">
    <source>
        <dbReference type="SAM" id="MobiDB-lite"/>
    </source>
</evidence>
<reference evidence="2 3" key="1">
    <citation type="submission" date="2019-06" db="EMBL/GenBank/DDBJ databases">
        <title>Whole genome shotgun sequence of Glutamicibacter nicotianae NBRC 14234.</title>
        <authorList>
            <person name="Hosoyama A."/>
            <person name="Uohara A."/>
            <person name="Ohji S."/>
            <person name="Ichikawa N."/>
        </authorList>
    </citation>
    <scope>NUCLEOTIDE SEQUENCE [LARGE SCALE GENOMIC DNA]</scope>
    <source>
        <strain evidence="2 3">NBRC 14234</strain>
    </source>
</reference>
<evidence type="ECO:0000313" key="2">
    <source>
        <dbReference type="EMBL" id="GEC14067.1"/>
    </source>
</evidence>
<feature type="region of interest" description="Disordered" evidence="1">
    <location>
        <begin position="1"/>
        <end position="25"/>
    </location>
</feature>